<reference evidence="11 13" key="1">
    <citation type="submission" date="2016-11" db="EMBL/GenBank/DDBJ databases">
        <authorList>
            <person name="Klemetsen T."/>
        </authorList>
    </citation>
    <scope>NUCLEOTIDE SEQUENCE [LARGE SCALE GENOMIC DNA]</scope>
    <source>
        <strain evidence="11">MT 2528</strain>
    </source>
</reference>
<evidence type="ECO:0000256" key="6">
    <source>
        <dbReference type="ARBA" id="ARBA00022692"/>
    </source>
</evidence>
<keyword evidence="5 10" id="KW-0145">Chemotaxis</keyword>
<evidence type="ECO:0000256" key="1">
    <source>
        <dbReference type="ARBA" id="ARBA00002254"/>
    </source>
</evidence>
<evidence type="ECO:0000256" key="4">
    <source>
        <dbReference type="ARBA" id="ARBA00022475"/>
    </source>
</evidence>
<dbReference type="KEGG" id="mvs:MVIS_3338"/>
<evidence type="ECO:0000313" key="11">
    <source>
        <dbReference type="EMBL" id="SGY88141.1"/>
    </source>
</evidence>
<keyword evidence="8 10" id="KW-1133">Transmembrane helix</keyword>
<comment type="subcellular location">
    <subcellularLocation>
        <location evidence="10">Cell inner membrane</location>
    </subcellularLocation>
    <subcellularLocation>
        <location evidence="2">Cell membrane</location>
        <topology evidence="2">Single-pass membrane protein</topology>
    </subcellularLocation>
</comment>
<keyword evidence="4" id="KW-1003">Cell membrane</keyword>
<dbReference type="OrthoDB" id="5829285at2"/>
<protein>
    <recommendedName>
        <fullName evidence="10">Flagellar protein FliL</fullName>
    </recommendedName>
</protein>
<dbReference type="Pfam" id="PF03748">
    <property type="entry name" value="FliL"/>
    <property type="match status" value="1"/>
</dbReference>
<dbReference type="PANTHER" id="PTHR35091">
    <property type="entry name" value="FLAGELLAR PROTEIN FLIL"/>
    <property type="match status" value="1"/>
</dbReference>
<keyword evidence="6 10" id="KW-0812">Transmembrane</keyword>
<reference evidence="12 14" key="2">
    <citation type="submission" date="2016-11" db="EMBL/GenBank/DDBJ databases">
        <authorList>
            <person name="Jaros S."/>
            <person name="Januszkiewicz K."/>
            <person name="Wedrychowicz H."/>
        </authorList>
    </citation>
    <scope>NUCLEOTIDE SEQUENCE [LARGE SCALE GENOMIC DNA]</scope>
    <source>
        <strain evidence="12">NVI 5450</strain>
    </source>
</reference>
<dbReference type="HOGENOM" id="CLU_099018_4_0_6"/>
<dbReference type="GeneID" id="61295324"/>
<dbReference type="AlphaFoldDB" id="A0A090IG96"/>
<keyword evidence="13" id="KW-1185">Reference proteome</keyword>
<dbReference type="EMBL" id="FPLD01000050">
    <property type="protein sequence ID" value="SGY94455.1"/>
    <property type="molecule type" value="Genomic_DNA"/>
</dbReference>
<dbReference type="GO" id="GO:0071978">
    <property type="term" value="P:bacterial-type flagellum-dependent swarming motility"/>
    <property type="evidence" value="ECO:0007669"/>
    <property type="project" value="TreeGrafter"/>
</dbReference>
<evidence type="ECO:0000256" key="8">
    <source>
        <dbReference type="ARBA" id="ARBA00022989"/>
    </source>
</evidence>
<keyword evidence="12" id="KW-0966">Cell projection</keyword>
<evidence type="ECO:0000256" key="9">
    <source>
        <dbReference type="ARBA" id="ARBA00023136"/>
    </source>
</evidence>
<dbReference type="RefSeq" id="WP_045111358.1">
    <property type="nucleotide sequence ID" value="NZ_CAWQZC010000112.1"/>
</dbReference>
<evidence type="ECO:0000256" key="2">
    <source>
        <dbReference type="ARBA" id="ARBA00004162"/>
    </source>
</evidence>
<dbReference type="NCBIfam" id="NF004285">
    <property type="entry name" value="PRK05696.1"/>
    <property type="match status" value="1"/>
</dbReference>
<keyword evidence="7 10" id="KW-0283">Flagellar rotation</keyword>
<dbReference type="Proteomes" id="UP000183794">
    <property type="component" value="Unassembled WGS sequence"/>
</dbReference>
<keyword evidence="9 10" id="KW-0472">Membrane</keyword>
<comment type="function">
    <text evidence="1 10">Controls the rotational direction of flagella during chemotaxis.</text>
</comment>
<keyword evidence="10" id="KW-0997">Cell inner membrane</keyword>
<dbReference type="PANTHER" id="PTHR35091:SF2">
    <property type="entry name" value="FLAGELLAR PROTEIN FLIL"/>
    <property type="match status" value="1"/>
</dbReference>
<feature type="transmembrane region" description="Helical" evidence="10">
    <location>
        <begin position="20"/>
        <end position="40"/>
    </location>
</feature>
<evidence type="ECO:0000256" key="10">
    <source>
        <dbReference type="RuleBase" id="RU364125"/>
    </source>
</evidence>
<keyword evidence="12" id="KW-0969">Cilium</keyword>
<comment type="similarity">
    <text evidence="3 10">Belongs to the FliL family.</text>
</comment>
<dbReference type="STRING" id="80854.MVIS_3338"/>
<dbReference type="InterPro" id="IPR005503">
    <property type="entry name" value="FliL"/>
</dbReference>
<dbReference type="GO" id="GO:0006935">
    <property type="term" value="P:chemotaxis"/>
    <property type="evidence" value="ECO:0007669"/>
    <property type="project" value="UniProtKB-KW"/>
</dbReference>
<evidence type="ECO:0000313" key="13">
    <source>
        <dbReference type="Proteomes" id="UP000182660"/>
    </source>
</evidence>
<keyword evidence="12" id="KW-0282">Flagellum</keyword>
<accession>A0A090IG96</accession>
<dbReference type="EMBL" id="FPLJ01000039">
    <property type="protein sequence ID" value="SGY88141.1"/>
    <property type="molecule type" value="Genomic_DNA"/>
</dbReference>
<evidence type="ECO:0000313" key="12">
    <source>
        <dbReference type="EMBL" id="SGY94455.1"/>
    </source>
</evidence>
<dbReference type="GO" id="GO:0005886">
    <property type="term" value="C:plasma membrane"/>
    <property type="evidence" value="ECO:0007669"/>
    <property type="project" value="UniProtKB-SubCell"/>
</dbReference>
<evidence type="ECO:0000256" key="3">
    <source>
        <dbReference type="ARBA" id="ARBA00008281"/>
    </source>
</evidence>
<dbReference type="GO" id="GO:0009425">
    <property type="term" value="C:bacterial-type flagellum basal body"/>
    <property type="evidence" value="ECO:0007669"/>
    <property type="project" value="InterPro"/>
</dbReference>
<proteinExistence type="inferred from homology"/>
<evidence type="ECO:0000313" key="14">
    <source>
        <dbReference type="Proteomes" id="UP000183794"/>
    </source>
</evidence>
<dbReference type="PATRIC" id="fig|80854.5.peg.3533"/>
<sequence>MADDNDLKIDDKSKGNKKIIIIAVILILTLAGAGAAFFFLSSDDSAPTDSAKPVIESVDRSVAETAYYVAMPRPFVFNIIGLKRERLVQIKVQLMVRGSDNQKLAKTNVPLIESTLLQVFSATTEQQLATYEGKELLRSDSLASVNEILIKYTGKGVVEKILFSGFVMQ</sequence>
<gene>
    <name evidence="11" type="ORF">MT2528_1450</name>
    <name evidence="12" type="ORF">NVI5450_1597</name>
</gene>
<evidence type="ECO:0000256" key="5">
    <source>
        <dbReference type="ARBA" id="ARBA00022500"/>
    </source>
</evidence>
<dbReference type="Proteomes" id="UP000182660">
    <property type="component" value="Unassembled WGS sequence"/>
</dbReference>
<evidence type="ECO:0000256" key="7">
    <source>
        <dbReference type="ARBA" id="ARBA00022779"/>
    </source>
</evidence>
<name>A0A090IG96_9GAMM</name>
<organism evidence="12 14">
    <name type="scientific">Moritella viscosa</name>
    <dbReference type="NCBI Taxonomy" id="80854"/>
    <lineage>
        <taxon>Bacteria</taxon>
        <taxon>Pseudomonadati</taxon>
        <taxon>Pseudomonadota</taxon>
        <taxon>Gammaproteobacteria</taxon>
        <taxon>Alteromonadales</taxon>
        <taxon>Moritellaceae</taxon>
        <taxon>Moritella</taxon>
    </lineage>
</organism>